<sequence length="445" mass="48243">MKILKTRIAIIWAFGYHVAGASTPPIAVKGNAFFAGENRFYIRGLDYQPGGEGGLKDPLADAAGCKRDIQKFQQLGINTVRVYTVDNSANHDDCMKQLADAGIYLAVDVNSPKYSLNRQDRETMRRSYSDVYLQSVFATIDTFSKYDNLLAFFAANEVITKTETWSAPYIKALIRDMKAYIAARKYRTIPVGYAATDVEETHYEIATYLNCGPDKVRTDFIGFNDYSWCGPQSFSASTWAGKVKLFNNYSAPMFLSEYGCIKVQPRIFSDVAPLYSSDMTPVYSGGLVYEYSWEGFSKDFPGAGYGVVDINGASVKARPDFAALQSAFNSTPMPSGNGGYKPENKASACPPEGANWQVNASLPVIPQLATKYMTQGAGHAPGLQSNPAGSQYQGSPSSSWAPIEAAGESSALSTPAKSAASVLSPSSVSLIALWVGTFTCILATY</sequence>
<dbReference type="OrthoDB" id="421038at2759"/>
<evidence type="ECO:0000256" key="3">
    <source>
        <dbReference type="ARBA" id="ARBA00022622"/>
    </source>
</evidence>
<feature type="signal peptide" evidence="9">
    <location>
        <begin position="1"/>
        <end position="21"/>
    </location>
</feature>
<dbReference type="EC" id="2.4.1.-" evidence="9"/>
<evidence type="ECO:0000256" key="4">
    <source>
        <dbReference type="ARBA" id="ARBA00022679"/>
    </source>
</evidence>
<dbReference type="GO" id="GO:0005886">
    <property type="term" value="C:plasma membrane"/>
    <property type="evidence" value="ECO:0007669"/>
    <property type="project" value="UniProtKB-SubCell"/>
</dbReference>
<feature type="chain" id="PRO_5025715794" description="1,3-beta-glucanosyltransferase" evidence="9">
    <location>
        <begin position="22"/>
        <end position="445"/>
    </location>
</feature>
<accession>A0A6A6TXL7</accession>
<proteinExistence type="inferred from homology"/>
<feature type="region of interest" description="Disordered" evidence="10">
    <location>
        <begin position="376"/>
        <end position="403"/>
    </location>
</feature>
<keyword evidence="7" id="KW-0325">Glycoprotein</keyword>
<keyword evidence="4 9" id="KW-0808">Transferase</keyword>
<keyword evidence="8 9" id="KW-0449">Lipoprotein</keyword>
<gene>
    <name evidence="11" type="ORF">BT63DRAFT_434440</name>
</gene>
<keyword evidence="3 9" id="KW-0336">GPI-anchor</keyword>
<evidence type="ECO:0000256" key="2">
    <source>
        <dbReference type="ARBA" id="ARBA00007528"/>
    </source>
</evidence>
<protein>
    <recommendedName>
        <fullName evidence="9">1,3-beta-glucanosyltransferase</fullName>
        <ecNumber evidence="9">2.4.1.-</ecNumber>
    </recommendedName>
</protein>
<feature type="compositionally biased region" description="Polar residues" evidence="10">
    <location>
        <begin position="383"/>
        <end position="400"/>
    </location>
</feature>
<evidence type="ECO:0000256" key="7">
    <source>
        <dbReference type="ARBA" id="ARBA00023180"/>
    </source>
</evidence>
<name>A0A6A6TXL7_9PEZI</name>
<dbReference type="PANTHER" id="PTHR31468:SF5">
    <property type="entry name" value="1,3-BETA-GLUCANOSYLTRANSFERASE GAS5"/>
    <property type="match status" value="1"/>
</dbReference>
<keyword evidence="5 9" id="KW-0732">Signal</keyword>
<evidence type="ECO:0000256" key="8">
    <source>
        <dbReference type="ARBA" id="ARBA00023288"/>
    </source>
</evidence>
<comment type="similarity">
    <text evidence="2 9">Belongs to the glycosyl hydrolase 72 family.</text>
</comment>
<dbReference type="GO" id="GO:0031505">
    <property type="term" value="P:fungal-type cell wall organization"/>
    <property type="evidence" value="ECO:0007669"/>
    <property type="project" value="TreeGrafter"/>
</dbReference>
<dbReference type="Gene3D" id="3.20.20.80">
    <property type="entry name" value="Glycosidases"/>
    <property type="match status" value="1"/>
</dbReference>
<dbReference type="PANTHER" id="PTHR31468">
    <property type="entry name" value="1,3-BETA-GLUCANOSYLTRANSFERASE GAS1"/>
    <property type="match status" value="1"/>
</dbReference>
<evidence type="ECO:0000256" key="9">
    <source>
        <dbReference type="RuleBase" id="RU361209"/>
    </source>
</evidence>
<dbReference type="EMBL" id="MU004241">
    <property type="protein sequence ID" value="KAF2664825.1"/>
    <property type="molecule type" value="Genomic_DNA"/>
</dbReference>
<evidence type="ECO:0000256" key="1">
    <source>
        <dbReference type="ARBA" id="ARBA00004609"/>
    </source>
</evidence>
<dbReference type="Pfam" id="PF03198">
    <property type="entry name" value="Glyco_hydro_72"/>
    <property type="match status" value="1"/>
</dbReference>
<dbReference type="InterPro" id="IPR017853">
    <property type="entry name" value="GH"/>
</dbReference>
<organism evidence="11 12">
    <name type="scientific">Microthyrium microscopicum</name>
    <dbReference type="NCBI Taxonomy" id="703497"/>
    <lineage>
        <taxon>Eukaryota</taxon>
        <taxon>Fungi</taxon>
        <taxon>Dikarya</taxon>
        <taxon>Ascomycota</taxon>
        <taxon>Pezizomycotina</taxon>
        <taxon>Dothideomycetes</taxon>
        <taxon>Dothideomycetes incertae sedis</taxon>
        <taxon>Microthyriales</taxon>
        <taxon>Microthyriaceae</taxon>
        <taxon>Microthyrium</taxon>
    </lineage>
</organism>
<dbReference type="SUPFAM" id="SSF51445">
    <property type="entry name" value="(Trans)glycosidases"/>
    <property type="match status" value="1"/>
</dbReference>
<comment type="function">
    <text evidence="9">Splits internally a 1,3-beta-glucan molecule and transfers the newly generated reducing end (the donor) to the non-reducing end of another 1,3-beta-glucan molecule (the acceptor) forming a 1,3-beta linkage, resulting in the elongation of 1,3-beta-glucan chains in the cell wall.</text>
</comment>
<dbReference type="GO" id="GO:0042124">
    <property type="term" value="F:1,3-beta-glucanosyltransferase activity"/>
    <property type="evidence" value="ECO:0007669"/>
    <property type="project" value="TreeGrafter"/>
</dbReference>
<evidence type="ECO:0000313" key="12">
    <source>
        <dbReference type="Proteomes" id="UP000799302"/>
    </source>
</evidence>
<keyword evidence="12" id="KW-1185">Reference proteome</keyword>
<comment type="subcellular location">
    <subcellularLocation>
        <location evidence="1 9">Cell membrane</location>
        <topology evidence="1 9">Lipid-anchor</topology>
        <topology evidence="1 9">GPI-anchor</topology>
    </subcellularLocation>
</comment>
<evidence type="ECO:0000313" key="11">
    <source>
        <dbReference type="EMBL" id="KAF2664825.1"/>
    </source>
</evidence>
<keyword evidence="6 9" id="KW-0472">Membrane</keyword>
<evidence type="ECO:0000256" key="6">
    <source>
        <dbReference type="ARBA" id="ARBA00023136"/>
    </source>
</evidence>
<dbReference type="GO" id="GO:0071970">
    <property type="term" value="P:fungal-type cell wall (1-&gt;3)-beta-D-glucan biosynthetic process"/>
    <property type="evidence" value="ECO:0007669"/>
    <property type="project" value="TreeGrafter"/>
</dbReference>
<dbReference type="AlphaFoldDB" id="A0A6A6TXL7"/>
<evidence type="ECO:0000256" key="10">
    <source>
        <dbReference type="SAM" id="MobiDB-lite"/>
    </source>
</evidence>
<evidence type="ECO:0000256" key="5">
    <source>
        <dbReference type="ARBA" id="ARBA00022729"/>
    </source>
</evidence>
<dbReference type="InterPro" id="IPR004886">
    <property type="entry name" value="Glucanosyltransferase"/>
</dbReference>
<dbReference type="GO" id="GO:0098552">
    <property type="term" value="C:side of membrane"/>
    <property type="evidence" value="ECO:0007669"/>
    <property type="project" value="UniProtKB-KW"/>
</dbReference>
<reference evidence="11" key="1">
    <citation type="journal article" date="2020" name="Stud. Mycol.">
        <title>101 Dothideomycetes genomes: a test case for predicting lifestyles and emergence of pathogens.</title>
        <authorList>
            <person name="Haridas S."/>
            <person name="Albert R."/>
            <person name="Binder M."/>
            <person name="Bloem J."/>
            <person name="Labutti K."/>
            <person name="Salamov A."/>
            <person name="Andreopoulos B."/>
            <person name="Baker S."/>
            <person name="Barry K."/>
            <person name="Bills G."/>
            <person name="Bluhm B."/>
            <person name="Cannon C."/>
            <person name="Castanera R."/>
            <person name="Culley D."/>
            <person name="Daum C."/>
            <person name="Ezra D."/>
            <person name="Gonzalez J."/>
            <person name="Henrissat B."/>
            <person name="Kuo A."/>
            <person name="Liang C."/>
            <person name="Lipzen A."/>
            <person name="Lutzoni F."/>
            <person name="Magnuson J."/>
            <person name="Mondo S."/>
            <person name="Nolan M."/>
            <person name="Ohm R."/>
            <person name="Pangilinan J."/>
            <person name="Park H.-J."/>
            <person name="Ramirez L."/>
            <person name="Alfaro M."/>
            <person name="Sun H."/>
            <person name="Tritt A."/>
            <person name="Yoshinaga Y."/>
            <person name="Zwiers L.-H."/>
            <person name="Turgeon B."/>
            <person name="Goodwin S."/>
            <person name="Spatafora J."/>
            <person name="Crous P."/>
            <person name="Grigoriev I."/>
        </authorList>
    </citation>
    <scope>NUCLEOTIDE SEQUENCE</scope>
    <source>
        <strain evidence="11">CBS 115976</strain>
    </source>
</reference>
<dbReference type="Proteomes" id="UP000799302">
    <property type="component" value="Unassembled WGS sequence"/>
</dbReference>